<keyword evidence="2" id="KW-1185">Reference proteome</keyword>
<dbReference type="InterPro" id="IPR011697">
    <property type="entry name" value="Peptidase_C26"/>
</dbReference>
<sequence length="215" mass="23355">MRIAITQRVEQIAGHGERRDCLDQRWAALLEGLGIDAVPVPNGLADPAAWLLRQGIEGLILSGGNDLAHLPAASNTAAERDSTETTLLSQAESRRLPVLAVCRGLQMLNHFLGGELVPLSGHAGCMHPVFPVGIDERFERYVEVNSFHNWGIAPGTLAPSLLARVRAADESIEAVTHEDLPWVGIMWHPERPSSNAAADSRLIRHLFSCKDQPCA</sequence>
<keyword evidence="1" id="KW-0378">Hydrolase</keyword>
<dbReference type="SUPFAM" id="SSF52317">
    <property type="entry name" value="Class I glutamine amidotransferase-like"/>
    <property type="match status" value="1"/>
</dbReference>
<comment type="caution">
    <text evidence="1">The sequence shown here is derived from an EMBL/GenBank/DDBJ whole genome shotgun (WGS) entry which is preliminary data.</text>
</comment>
<evidence type="ECO:0000313" key="1">
    <source>
        <dbReference type="EMBL" id="MEE1936804.1"/>
    </source>
</evidence>
<organism evidence="1 2">
    <name type="scientific">Pseudomonas ulcerans</name>
    <dbReference type="NCBI Taxonomy" id="3115852"/>
    <lineage>
        <taxon>Bacteria</taxon>
        <taxon>Pseudomonadati</taxon>
        <taxon>Pseudomonadota</taxon>
        <taxon>Gammaproteobacteria</taxon>
        <taxon>Pseudomonadales</taxon>
        <taxon>Pseudomonadaceae</taxon>
        <taxon>Pseudomonas</taxon>
    </lineage>
</organism>
<dbReference type="PANTHER" id="PTHR43235">
    <property type="entry name" value="GLUTAMINE AMIDOTRANSFERASE PB2B2.05-RELATED"/>
    <property type="match status" value="1"/>
</dbReference>
<proteinExistence type="predicted"/>
<dbReference type="EMBL" id="JAZDQJ010000045">
    <property type="protein sequence ID" value="MEE1936804.1"/>
    <property type="molecule type" value="Genomic_DNA"/>
</dbReference>
<gene>
    <name evidence="1" type="ORF">V0R50_26575</name>
</gene>
<dbReference type="RefSeq" id="WP_330077473.1">
    <property type="nucleotide sequence ID" value="NZ_JAZDQJ010000045.1"/>
</dbReference>
<accession>A0ABU7HZ14</accession>
<dbReference type="Proteomes" id="UP001335100">
    <property type="component" value="Unassembled WGS sequence"/>
</dbReference>
<dbReference type="Gene3D" id="3.40.50.880">
    <property type="match status" value="1"/>
</dbReference>
<dbReference type="Pfam" id="PF07722">
    <property type="entry name" value="Peptidase_C26"/>
    <property type="match status" value="2"/>
</dbReference>
<name>A0ABU7HZ14_9PSED</name>
<reference evidence="1 2" key="1">
    <citation type="submission" date="2024-01" db="EMBL/GenBank/DDBJ databases">
        <title>Unpublished Manusciprt.</title>
        <authorList>
            <person name="Duman M."/>
            <person name="Valdes E.G."/>
            <person name="Ajmi N."/>
            <person name="Altun S."/>
            <person name="Saticioglu I.B."/>
        </authorList>
    </citation>
    <scope>NUCLEOTIDE SEQUENCE [LARGE SCALE GENOMIC DNA]</scope>
    <source>
        <strain evidence="1 2">148P</strain>
    </source>
</reference>
<dbReference type="InterPro" id="IPR044668">
    <property type="entry name" value="PuuD-like"/>
</dbReference>
<dbReference type="PANTHER" id="PTHR43235:SF1">
    <property type="entry name" value="GLUTAMINE AMIDOTRANSFERASE PB2B2.05-RELATED"/>
    <property type="match status" value="1"/>
</dbReference>
<dbReference type="PROSITE" id="PS51273">
    <property type="entry name" value="GATASE_TYPE_1"/>
    <property type="match status" value="1"/>
</dbReference>
<protein>
    <submittedName>
        <fullName evidence="1">Gamma-glutamyl-gamma-aminobutyrate hydrolase family protein</fullName>
    </submittedName>
</protein>
<evidence type="ECO:0000313" key="2">
    <source>
        <dbReference type="Proteomes" id="UP001335100"/>
    </source>
</evidence>
<dbReference type="GO" id="GO:0016787">
    <property type="term" value="F:hydrolase activity"/>
    <property type="evidence" value="ECO:0007669"/>
    <property type="project" value="UniProtKB-KW"/>
</dbReference>
<dbReference type="InterPro" id="IPR029062">
    <property type="entry name" value="Class_I_gatase-like"/>
</dbReference>